<reference evidence="7 8" key="1">
    <citation type="submission" date="2021-06" db="EMBL/GenBank/DDBJ databases">
        <authorList>
            <person name="Kallberg Y."/>
            <person name="Tangrot J."/>
            <person name="Rosling A."/>
        </authorList>
    </citation>
    <scope>NUCLEOTIDE SEQUENCE [LARGE SCALE GENOMIC DNA]</scope>
    <source>
        <strain evidence="7 8">120-4 pot B 10/14</strain>
    </source>
</reference>
<keyword evidence="3 6" id="KW-1133">Transmembrane helix</keyword>
<organism evidence="7 8">
    <name type="scientific">Gigaspora margarita</name>
    <dbReference type="NCBI Taxonomy" id="4874"/>
    <lineage>
        <taxon>Eukaryota</taxon>
        <taxon>Fungi</taxon>
        <taxon>Fungi incertae sedis</taxon>
        <taxon>Mucoromycota</taxon>
        <taxon>Glomeromycotina</taxon>
        <taxon>Glomeromycetes</taxon>
        <taxon>Diversisporales</taxon>
        <taxon>Gigasporaceae</taxon>
        <taxon>Gigaspora</taxon>
    </lineage>
</organism>
<evidence type="ECO:0000256" key="1">
    <source>
        <dbReference type="ARBA" id="ARBA00004141"/>
    </source>
</evidence>
<keyword evidence="4 6" id="KW-0472">Membrane</keyword>
<keyword evidence="8" id="KW-1185">Reference proteome</keyword>
<dbReference type="EMBL" id="CAJVQB010011054">
    <property type="protein sequence ID" value="CAG8744856.1"/>
    <property type="molecule type" value="Genomic_DNA"/>
</dbReference>
<dbReference type="Gene3D" id="1.20.1280.290">
    <property type="match status" value="1"/>
</dbReference>
<accession>A0ABN7V8V3</accession>
<dbReference type="InterPro" id="IPR051415">
    <property type="entry name" value="LAAT-1"/>
</dbReference>
<feature type="transmembrane region" description="Helical" evidence="6">
    <location>
        <begin position="38"/>
        <end position="57"/>
    </location>
</feature>
<keyword evidence="2 6" id="KW-0812">Transmembrane</keyword>
<evidence type="ECO:0000256" key="6">
    <source>
        <dbReference type="SAM" id="Phobius"/>
    </source>
</evidence>
<dbReference type="PANTHER" id="PTHR16201">
    <property type="entry name" value="SEVEN TRANSMEMBRANE PROTEIN 1-RELATED"/>
    <property type="match status" value="1"/>
</dbReference>
<dbReference type="Pfam" id="PF04193">
    <property type="entry name" value="PQ-loop"/>
    <property type="match status" value="1"/>
</dbReference>
<sequence>MTSVTSCDPLIRDGEPYIRWIHILFGACVYGKQEMTSILFGNTLAFGDMSVSLVLLLKNYRNKSVDGLSLPFMVNWLLGDITNLLGCILTNQLPFQTYLATYFCIVDLALFYQYFYYKWFRYLYSSGDIPVNSGYTLRDSLRDSLGDSLELRPPPKRTNETHQRV</sequence>
<feature type="region of interest" description="Disordered" evidence="5">
    <location>
        <begin position="146"/>
        <end position="165"/>
    </location>
</feature>
<feature type="transmembrane region" description="Helical" evidence="6">
    <location>
        <begin position="99"/>
        <end position="117"/>
    </location>
</feature>
<protein>
    <submittedName>
        <fullName evidence="7">11550_t:CDS:1</fullName>
    </submittedName>
</protein>
<dbReference type="Proteomes" id="UP000789901">
    <property type="component" value="Unassembled WGS sequence"/>
</dbReference>
<evidence type="ECO:0000313" key="8">
    <source>
        <dbReference type="Proteomes" id="UP000789901"/>
    </source>
</evidence>
<dbReference type="PANTHER" id="PTHR16201:SF34">
    <property type="entry name" value="LYSOSOMAL AMINO ACID TRANSPORTER 1"/>
    <property type="match status" value="1"/>
</dbReference>
<proteinExistence type="predicted"/>
<evidence type="ECO:0000256" key="2">
    <source>
        <dbReference type="ARBA" id="ARBA00022692"/>
    </source>
</evidence>
<comment type="subcellular location">
    <subcellularLocation>
        <location evidence="1">Membrane</location>
        <topology evidence="1">Multi-pass membrane protein</topology>
    </subcellularLocation>
</comment>
<dbReference type="InterPro" id="IPR006603">
    <property type="entry name" value="PQ-loop_rpt"/>
</dbReference>
<feature type="transmembrane region" description="Helical" evidence="6">
    <location>
        <begin position="69"/>
        <end position="93"/>
    </location>
</feature>
<evidence type="ECO:0000256" key="5">
    <source>
        <dbReference type="SAM" id="MobiDB-lite"/>
    </source>
</evidence>
<comment type="caution">
    <text evidence="7">The sequence shown here is derived from an EMBL/GenBank/DDBJ whole genome shotgun (WGS) entry which is preliminary data.</text>
</comment>
<name>A0ABN7V8V3_GIGMA</name>
<dbReference type="SMART" id="SM00679">
    <property type="entry name" value="CTNS"/>
    <property type="match status" value="1"/>
</dbReference>
<evidence type="ECO:0000256" key="4">
    <source>
        <dbReference type="ARBA" id="ARBA00023136"/>
    </source>
</evidence>
<evidence type="ECO:0000256" key="3">
    <source>
        <dbReference type="ARBA" id="ARBA00022989"/>
    </source>
</evidence>
<gene>
    <name evidence="7" type="ORF">GMARGA_LOCUS15756</name>
</gene>
<evidence type="ECO:0000313" key="7">
    <source>
        <dbReference type="EMBL" id="CAG8744856.1"/>
    </source>
</evidence>